<dbReference type="EMBL" id="HBUF01089867">
    <property type="protein sequence ID" value="CAG6635400.1"/>
    <property type="molecule type" value="Transcribed_RNA"/>
</dbReference>
<keyword evidence="1" id="KW-1133">Transmembrane helix</keyword>
<keyword evidence="1" id="KW-0472">Membrane</keyword>
<dbReference type="EMBL" id="HBUF01348163">
    <property type="protein sequence ID" value="CAG6711394.1"/>
    <property type="molecule type" value="Transcribed_RNA"/>
</dbReference>
<reference evidence="2" key="1">
    <citation type="submission" date="2021-05" db="EMBL/GenBank/DDBJ databases">
        <authorList>
            <person name="Alioto T."/>
            <person name="Alioto T."/>
            <person name="Gomez Garrido J."/>
        </authorList>
    </citation>
    <scope>NUCLEOTIDE SEQUENCE</scope>
</reference>
<evidence type="ECO:0000313" key="2">
    <source>
        <dbReference type="EMBL" id="CAG6635400.1"/>
    </source>
</evidence>
<dbReference type="AlphaFoldDB" id="A0A8D8QPX8"/>
<protein>
    <submittedName>
        <fullName evidence="2">Uncharacterized protein</fullName>
    </submittedName>
</protein>
<evidence type="ECO:0000256" key="1">
    <source>
        <dbReference type="SAM" id="Phobius"/>
    </source>
</evidence>
<proteinExistence type="predicted"/>
<keyword evidence="1" id="KW-0812">Transmembrane</keyword>
<sequence>MFVVTAMLKSSVDGTEESVSRVAEEVVFKSSGRGISSLAYFTSSVIQSDNLLGSLLADVGFSFFCSLLVAGELSTSSLTSFSVLFEGFVFFVSFISSILISVDLGYSFSVSKETPFCSF</sequence>
<organism evidence="2">
    <name type="scientific">Cacopsylla melanoneura</name>
    <dbReference type="NCBI Taxonomy" id="428564"/>
    <lineage>
        <taxon>Eukaryota</taxon>
        <taxon>Metazoa</taxon>
        <taxon>Ecdysozoa</taxon>
        <taxon>Arthropoda</taxon>
        <taxon>Hexapoda</taxon>
        <taxon>Insecta</taxon>
        <taxon>Pterygota</taxon>
        <taxon>Neoptera</taxon>
        <taxon>Paraneoptera</taxon>
        <taxon>Hemiptera</taxon>
        <taxon>Sternorrhyncha</taxon>
        <taxon>Psylloidea</taxon>
        <taxon>Psyllidae</taxon>
        <taxon>Psyllinae</taxon>
        <taxon>Cacopsylla</taxon>
    </lineage>
</organism>
<feature type="transmembrane region" description="Helical" evidence="1">
    <location>
        <begin position="51"/>
        <end position="71"/>
    </location>
</feature>
<name>A0A8D8QPX8_9HEMI</name>
<dbReference type="EMBL" id="HBUF01348162">
    <property type="protein sequence ID" value="CAG6711393.1"/>
    <property type="molecule type" value="Transcribed_RNA"/>
</dbReference>
<feature type="transmembrane region" description="Helical" evidence="1">
    <location>
        <begin position="83"/>
        <end position="102"/>
    </location>
</feature>
<accession>A0A8D8QPX8</accession>